<evidence type="ECO:0000256" key="3">
    <source>
        <dbReference type="ARBA" id="ARBA00025721"/>
    </source>
</evidence>
<protein>
    <recommendedName>
        <fullName evidence="6">RING-type domain-containing protein</fullName>
    </recommendedName>
</protein>
<name>A0A813WX37_9BILA</name>
<keyword evidence="1 4" id="KW-0479">Metal-binding</keyword>
<dbReference type="AlphaFoldDB" id="A0A813WX37"/>
<evidence type="ECO:0000313" key="7">
    <source>
        <dbReference type="EMBL" id="CAF0858506.1"/>
    </source>
</evidence>
<evidence type="ECO:0000313" key="8">
    <source>
        <dbReference type="Proteomes" id="UP000663879"/>
    </source>
</evidence>
<dbReference type="PANTHER" id="PTHR22996">
    <property type="entry name" value="MAHOGUNIN"/>
    <property type="match status" value="1"/>
</dbReference>
<dbReference type="GO" id="GO:0061630">
    <property type="term" value="F:ubiquitin protein ligase activity"/>
    <property type="evidence" value="ECO:0007669"/>
    <property type="project" value="UniProtKB-EC"/>
</dbReference>
<dbReference type="SMART" id="SM00184">
    <property type="entry name" value="RING"/>
    <property type="match status" value="1"/>
</dbReference>
<dbReference type="SUPFAM" id="SSF57850">
    <property type="entry name" value="RING/U-box"/>
    <property type="match status" value="1"/>
</dbReference>
<gene>
    <name evidence="7" type="ORF">OXX778_LOCUS9317</name>
</gene>
<dbReference type="InterPro" id="IPR001841">
    <property type="entry name" value="Znf_RING"/>
</dbReference>
<dbReference type="InterPro" id="IPR013083">
    <property type="entry name" value="Znf_RING/FYVE/PHD"/>
</dbReference>
<sequence length="672" mass="76760">MGATLSTARNYILDIWPLRTTSEIETQQSDAVNDESQNLNQNQANSRLNLINQLLRTNSLRTNGITRPKTKNLNCLNDFQNVHFAQNYYMAGRKFKNLIDQNQTFLFGDQLDLGFVLSHKPTNFPYDIKPIDSPSNYIQSLVNIRKDTLKLVKLNDSACYESAPALNSELRVLSPNNTNQKYSIEFVFDCDCDVEIKIHFFAMEKFTDSPNNSERKLTYTCSCLKHGKNCICINSTNKPKPVIYKKGSNLVFKQHEYFFVPSDFPKNVWQFNLHTGYFPIVIECIPIDESHRDRHSHVTLAYLDKLQTSINPSQPNTESLNLASPISNQTELTTIQEKTDKNLGHKALSVGCISQITTTYQIKAIKQKQYIDGIVYSLQEIYGIEKKTSCDDGSTNSLSNNSQETTTTVSTIKPDDQEQELKGIECVICMSEIRDTLILPCRHLCLCKLCAYNLRVQSNNCPICRMPFIALIQIKLYKKKSNIEADNLPIVTLKDIEQEKDSTIIIQIDNNKISGMDTKDFQVKCENSNGKKEKTKKKKRINENYEHVTLFDVFKTEENLKRSKPKNEKTDEIIECVNEIENCVPEMIEVVNVNLDQVLNAIELPNRVEKKSMSVNIGSNESKINKGLITRSHVDLSKNQQQECINLKKLNTNSFSCIQGQNSQVFRQTSQI</sequence>
<dbReference type="OrthoDB" id="10014838at2759"/>
<proteinExistence type="inferred from homology"/>
<feature type="compositionally biased region" description="Polar residues" evidence="5">
    <location>
        <begin position="391"/>
        <end position="410"/>
    </location>
</feature>
<dbReference type="Pfam" id="PF13920">
    <property type="entry name" value="zf-C3HC4_3"/>
    <property type="match status" value="1"/>
</dbReference>
<comment type="similarity">
    <text evidence="3">Belongs to the RING-type zinc finger family. LOG2 subfamily.</text>
</comment>
<dbReference type="EMBL" id="CAJNOC010001365">
    <property type="protein sequence ID" value="CAF0858506.1"/>
    <property type="molecule type" value="Genomic_DNA"/>
</dbReference>
<accession>A0A813WX37</accession>
<evidence type="ECO:0000256" key="5">
    <source>
        <dbReference type="SAM" id="MobiDB-lite"/>
    </source>
</evidence>
<evidence type="ECO:0000256" key="2">
    <source>
        <dbReference type="ARBA" id="ARBA00022833"/>
    </source>
</evidence>
<dbReference type="PROSITE" id="PS50089">
    <property type="entry name" value="ZF_RING_2"/>
    <property type="match status" value="1"/>
</dbReference>
<dbReference type="Gene3D" id="3.30.40.10">
    <property type="entry name" value="Zinc/RING finger domain, C3HC4 (zinc finger)"/>
    <property type="match status" value="1"/>
</dbReference>
<feature type="domain" description="RING-type" evidence="6">
    <location>
        <begin position="426"/>
        <end position="465"/>
    </location>
</feature>
<dbReference type="GO" id="GO:0016567">
    <property type="term" value="P:protein ubiquitination"/>
    <property type="evidence" value="ECO:0007669"/>
    <property type="project" value="TreeGrafter"/>
</dbReference>
<evidence type="ECO:0000259" key="6">
    <source>
        <dbReference type="PROSITE" id="PS50089"/>
    </source>
</evidence>
<keyword evidence="1 4" id="KW-0863">Zinc-finger</keyword>
<dbReference type="GO" id="GO:0008270">
    <property type="term" value="F:zinc ion binding"/>
    <property type="evidence" value="ECO:0007669"/>
    <property type="project" value="UniProtKB-KW"/>
</dbReference>
<dbReference type="InterPro" id="IPR045194">
    <property type="entry name" value="MGRN1/RNF157-like"/>
</dbReference>
<keyword evidence="8" id="KW-1185">Reference proteome</keyword>
<feature type="region of interest" description="Disordered" evidence="5">
    <location>
        <begin position="389"/>
        <end position="410"/>
    </location>
</feature>
<dbReference type="InterPro" id="IPR045195">
    <property type="entry name" value="LOG2-like_mRING_C3HC5"/>
</dbReference>
<keyword evidence="2" id="KW-0862">Zinc</keyword>
<dbReference type="Proteomes" id="UP000663879">
    <property type="component" value="Unassembled WGS sequence"/>
</dbReference>
<comment type="caution">
    <text evidence="7">The sequence shown here is derived from an EMBL/GenBank/DDBJ whole genome shotgun (WGS) entry which is preliminary data.</text>
</comment>
<dbReference type="CDD" id="cd16789">
    <property type="entry name" value="mRING-HC-C3HC5_MGRN1-like"/>
    <property type="match status" value="1"/>
</dbReference>
<evidence type="ECO:0000256" key="4">
    <source>
        <dbReference type="PROSITE-ProRule" id="PRU00175"/>
    </source>
</evidence>
<dbReference type="GO" id="GO:0005737">
    <property type="term" value="C:cytoplasm"/>
    <property type="evidence" value="ECO:0007669"/>
    <property type="project" value="TreeGrafter"/>
</dbReference>
<evidence type="ECO:0000256" key="1">
    <source>
        <dbReference type="ARBA" id="ARBA00022771"/>
    </source>
</evidence>
<organism evidence="7 8">
    <name type="scientific">Brachionus calyciflorus</name>
    <dbReference type="NCBI Taxonomy" id="104777"/>
    <lineage>
        <taxon>Eukaryota</taxon>
        <taxon>Metazoa</taxon>
        <taxon>Spiralia</taxon>
        <taxon>Gnathifera</taxon>
        <taxon>Rotifera</taxon>
        <taxon>Eurotatoria</taxon>
        <taxon>Monogononta</taxon>
        <taxon>Pseudotrocha</taxon>
        <taxon>Ploima</taxon>
        <taxon>Brachionidae</taxon>
        <taxon>Brachionus</taxon>
    </lineage>
</organism>
<reference evidence="7" key="1">
    <citation type="submission" date="2021-02" db="EMBL/GenBank/DDBJ databases">
        <authorList>
            <person name="Nowell W R."/>
        </authorList>
    </citation>
    <scope>NUCLEOTIDE SEQUENCE</scope>
    <source>
        <strain evidence="7">Ploen Becks lab</strain>
    </source>
</reference>
<dbReference type="PANTHER" id="PTHR22996:SF0">
    <property type="entry name" value="RE60872P-RELATED"/>
    <property type="match status" value="1"/>
</dbReference>